<dbReference type="PROSITE" id="PS00108">
    <property type="entry name" value="PROTEIN_KINASE_ST"/>
    <property type="match status" value="1"/>
</dbReference>
<dbReference type="PANTHER" id="PTHR47989">
    <property type="entry name" value="OS01G0750732 PROTEIN"/>
    <property type="match status" value="1"/>
</dbReference>
<dbReference type="PANTHER" id="PTHR47989:SF62">
    <property type="entry name" value="OS05G0423500 PROTEIN"/>
    <property type="match status" value="1"/>
</dbReference>
<dbReference type="InterPro" id="IPR001245">
    <property type="entry name" value="Ser-Thr/Tyr_kinase_cat_dom"/>
</dbReference>
<keyword evidence="5 14" id="KW-0732">Signal</keyword>
<evidence type="ECO:0000256" key="7">
    <source>
        <dbReference type="ARBA" id="ARBA00022777"/>
    </source>
</evidence>
<keyword evidence="9 13" id="KW-1133">Transmembrane helix</keyword>
<feature type="transmembrane region" description="Helical" evidence="13">
    <location>
        <begin position="394"/>
        <end position="419"/>
    </location>
</feature>
<dbReference type="InterPro" id="IPR011009">
    <property type="entry name" value="Kinase-like_dom_sf"/>
</dbReference>
<feature type="chain" id="PRO_5040443078" description="Protein kinase domain-containing protein" evidence="14">
    <location>
        <begin position="21"/>
        <end position="816"/>
    </location>
</feature>
<keyword evidence="6 12" id="KW-0547">Nucleotide-binding</keyword>
<evidence type="ECO:0000256" key="3">
    <source>
        <dbReference type="ARBA" id="ARBA00022679"/>
    </source>
</evidence>
<feature type="domain" description="Protein kinase" evidence="15">
    <location>
        <begin position="477"/>
        <end position="757"/>
    </location>
</feature>
<dbReference type="Gene3D" id="1.10.510.10">
    <property type="entry name" value="Transferase(Phosphotransferase) domain 1"/>
    <property type="match status" value="1"/>
</dbReference>
<keyword evidence="8 12" id="KW-0067">ATP-binding</keyword>
<reference evidence="17" key="1">
    <citation type="journal article" date="2023" name="Proc. Natl. Acad. Sci. U.S.A.">
        <title>Genomic and structural basis for evolution of tropane alkaloid biosynthesis.</title>
        <authorList>
            <person name="Wanga Y.-J."/>
            <person name="Taina T."/>
            <person name="Yua J.-Y."/>
            <person name="Lia J."/>
            <person name="Xua B."/>
            <person name="Chenc J."/>
            <person name="D'Auriad J.C."/>
            <person name="Huanga J.-P."/>
            <person name="Huanga S.-X."/>
        </authorList>
    </citation>
    <scope>NUCLEOTIDE SEQUENCE [LARGE SCALE GENOMIC DNA]</scope>
    <source>
        <strain evidence="17">cv. KIB-2019</strain>
    </source>
</reference>
<evidence type="ECO:0000256" key="9">
    <source>
        <dbReference type="ARBA" id="ARBA00022989"/>
    </source>
</evidence>
<comment type="subcellular location">
    <subcellularLocation>
        <location evidence="1">Membrane</location>
        <topology evidence="1">Single-pass type I membrane protein</topology>
    </subcellularLocation>
</comment>
<keyword evidence="11" id="KW-0325">Glycoprotein</keyword>
<dbReference type="SMART" id="SM00220">
    <property type="entry name" value="S_TKc"/>
    <property type="match status" value="1"/>
</dbReference>
<comment type="caution">
    <text evidence="16">The sequence shown here is derived from an EMBL/GenBank/DDBJ whole genome shotgun (WGS) entry which is preliminary data.</text>
</comment>
<protein>
    <recommendedName>
        <fullName evidence="15">Protein kinase domain-containing protein</fullName>
    </recommendedName>
</protein>
<evidence type="ECO:0000256" key="11">
    <source>
        <dbReference type="ARBA" id="ARBA00023180"/>
    </source>
</evidence>
<dbReference type="GO" id="GO:0005524">
    <property type="term" value="F:ATP binding"/>
    <property type="evidence" value="ECO:0007669"/>
    <property type="project" value="UniProtKB-UniRule"/>
</dbReference>
<evidence type="ECO:0000256" key="13">
    <source>
        <dbReference type="SAM" id="Phobius"/>
    </source>
</evidence>
<dbReference type="InterPro" id="IPR000719">
    <property type="entry name" value="Prot_kinase_dom"/>
</dbReference>
<feature type="signal peptide" evidence="14">
    <location>
        <begin position="1"/>
        <end position="20"/>
    </location>
</feature>
<evidence type="ECO:0000256" key="4">
    <source>
        <dbReference type="ARBA" id="ARBA00022692"/>
    </source>
</evidence>
<sequence>MENLLSFFSFFILFLPYSMSSSSTYTFLQDHFINCGSNISFLVGGTTTFSGDLIADSHDSLSVNQPGLSGIYGTARVFNQTSPYTLPIQEIGVYIVRLHFFPFSNLFDAKFNVSASGFSLLSNYSVPKNVTFPVIKEFLFPVNGSNLNINFIPSQESSFAFVNAIEAFVTPQGFIPDSASHVTPQGISNNGKKGLSLSCLSVIHRINVGGLRIIPENDTMRRNWVPDDDYLFIKGAAKNHSMSSDWRPKYDPEGATKYDAPDFVYKTAKEINIDDTSKNLFNITWLFGVNKDATFFVRLHFCDIISISRNDTVFNVYIYGLFGQSIGPFDIIPLLAAPFYVDFVVDSDSSGFMNISVGPPNDLQPPPNAFLNGVEIMELINEREEENGQNKNRLLIIVGSTVGSVALALVFIVVILFCLKARKAKPVESIDGPMVNVYAGSTQTRTTIRTPIGSTTPDMNLRLKIPLTEILYATKKFDPKFMIGEGGFGKVYKGTLHNGVKVAVKRSQPGHDQGIMEFQTEITLLSKIRHLHLVSLIGYCDEGGEMILVYEFMEKGTLREHLYSSNEDLGKSSSRSELSWDRRLQICIGAAKGLSYLHTGLSEPIIHRDIKSTNILLDEHYVAKVSDFGLSKSGPNDQTHIDTGVKGSFGYLDPEYVISMQLTQKSDVYSFGVVLLEVLCARPAVDNKLRRNQMNLAEWGLSWLKKNQLEKIIDPLLAGKINPNSLRKFGETAEKCLQDAGTARPNMMDVLWDLKYALQLQNPAKPQEFHEDSATDVSWQMALPGINRLPSINLSTSFVSPSESEVFSQLRIDEAR</sequence>
<evidence type="ECO:0000256" key="8">
    <source>
        <dbReference type="ARBA" id="ARBA00022840"/>
    </source>
</evidence>
<dbReference type="Pfam" id="PF12819">
    <property type="entry name" value="Malectin_like"/>
    <property type="match status" value="1"/>
</dbReference>
<dbReference type="FunFam" id="1.10.510.10:FF:000252">
    <property type="entry name" value="Receptor-like protein kinase FERONIA"/>
    <property type="match status" value="1"/>
</dbReference>
<dbReference type="InterPro" id="IPR017441">
    <property type="entry name" value="Protein_kinase_ATP_BS"/>
</dbReference>
<dbReference type="Proteomes" id="UP001152561">
    <property type="component" value="Unassembled WGS sequence"/>
</dbReference>
<evidence type="ECO:0000256" key="10">
    <source>
        <dbReference type="ARBA" id="ARBA00023136"/>
    </source>
</evidence>
<dbReference type="GO" id="GO:0016020">
    <property type="term" value="C:membrane"/>
    <property type="evidence" value="ECO:0007669"/>
    <property type="project" value="UniProtKB-SubCell"/>
</dbReference>
<dbReference type="Gene3D" id="2.60.120.430">
    <property type="entry name" value="Galactose-binding lectin"/>
    <property type="match status" value="2"/>
</dbReference>
<name>A0A9Q1L8A6_9SOLA</name>
<dbReference type="InterPro" id="IPR024788">
    <property type="entry name" value="Malectin-like_Carb-bd_dom"/>
</dbReference>
<dbReference type="CDD" id="cd14066">
    <property type="entry name" value="STKc_IRAK"/>
    <property type="match status" value="1"/>
</dbReference>
<keyword evidence="10 13" id="KW-0472">Membrane</keyword>
<evidence type="ECO:0000256" key="2">
    <source>
        <dbReference type="ARBA" id="ARBA00022527"/>
    </source>
</evidence>
<dbReference type="EMBL" id="JAJAGQ010000021">
    <property type="protein sequence ID" value="KAJ8530914.1"/>
    <property type="molecule type" value="Genomic_DNA"/>
</dbReference>
<evidence type="ECO:0000313" key="16">
    <source>
        <dbReference type="EMBL" id="KAJ8530914.1"/>
    </source>
</evidence>
<dbReference type="FunFam" id="2.60.120.430:FF:000013">
    <property type="entry name" value="Putative receptor-like protein kinase"/>
    <property type="match status" value="1"/>
</dbReference>
<feature type="binding site" evidence="12">
    <location>
        <position position="505"/>
    </location>
    <ligand>
        <name>ATP</name>
        <dbReference type="ChEBI" id="CHEBI:30616"/>
    </ligand>
</feature>
<dbReference type="FunFam" id="3.30.200.20:FF:000039">
    <property type="entry name" value="receptor-like protein kinase FERONIA"/>
    <property type="match status" value="1"/>
</dbReference>
<evidence type="ECO:0000256" key="5">
    <source>
        <dbReference type="ARBA" id="ARBA00022729"/>
    </source>
</evidence>
<dbReference type="AlphaFoldDB" id="A0A9Q1L8A6"/>
<evidence type="ECO:0000259" key="15">
    <source>
        <dbReference type="PROSITE" id="PS50011"/>
    </source>
</evidence>
<evidence type="ECO:0000256" key="12">
    <source>
        <dbReference type="PROSITE-ProRule" id="PRU10141"/>
    </source>
</evidence>
<organism evidence="16 17">
    <name type="scientific">Anisodus acutangulus</name>
    <dbReference type="NCBI Taxonomy" id="402998"/>
    <lineage>
        <taxon>Eukaryota</taxon>
        <taxon>Viridiplantae</taxon>
        <taxon>Streptophyta</taxon>
        <taxon>Embryophyta</taxon>
        <taxon>Tracheophyta</taxon>
        <taxon>Spermatophyta</taxon>
        <taxon>Magnoliopsida</taxon>
        <taxon>eudicotyledons</taxon>
        <taxon>Gunneridae</taxon>
        <taxon>Pentapetalae</taxon>
        <taxon>asterids</taxon>
        <taxon>lamiids</taxon>
        <taxon>Solanales</taxon>
        <taxon>Solanaceae</taxon>
        <taxon>Solanoideae</taxon>
        <taxon>Hyoscyameae</taxon>
        <taxon>Anisodus</taxon>
    </lineage>
</organism>
<dbReference type="PROSITE" id="PS00107">
    <property type="entry name" value="PROTEIN_KINASE_ATP"/>
    <property type="match status" value="1"/>
</dbReference>
<evidence type="ECO:0000256" key="14">
    <source>
        <dbReference type="SAM" id="SignalP"/>
    </source>
</evidence>
<dbReference type="Gene3D" id="3.30.200.20">
    <property type="entry name" value="Phosphorylase Kinase, domain 1"/>
    <property type="match status" value="1"/>
</dbReference>
<evidence type="ECO:0000256" key="6">
    <source>
        <dbReference type="ARBA" id="ARBA00022741"/>
    </source>
</evidence>
<evidence type="ECO:0000313" key="17">
    <source>
        <dbReference type="Proteomes" id="UP001152561"/>
    </source>
</evidence>
<dbReference type="InterPro" id="IPR008271">
    <property type="entry name" value="Ser/Thr_kinase_AS"/>
</dbReference>
<evidence type="ECO:0000256" key="1">
    <source>
        <dbReference type="ARBA" id="ARBA00004479"/>
    </source>
</evidence>
<keyword evidence="17" id="KW-1185">Reference proteome</keyword>
<gene>
    <name evidence="16" type="ORF">K7X08_023795</name>
</gene>
<dbReference type="OrthoDB" id="1928639at2759"/>
<accession>A0A9Q1L8A6</accession>
<dbReference type="SUPFAM" id="SSF56112">
    <property type="entry name" value="Protein kinase-like (PK-like)"/>
    <property type="match status" value="1"/>
</dbReference>
<dbReference type="Pfam" id="PF07714">
    <property type="entry name" value="PK_Tyr_Ser-Thr"/>
    <property type="match status" value="1"/>
</dbReference>
<keyword evidence="2" id="KW-0723">Serine/threonine-protein kinase</keyword>
<dbReference type="GO" id="GO:0004674">
    <property type="term" value="F:protein serine/threonine kinase activity"/>
    <property type="evidence" value="ECO:0007669"/>
    <property type="project" value="UniProtKB-KW"/>
</dbReference>
<keyword evidence="7" id="KW-0418">Kinase</keyword>
<keyword evidence="4 13" id="KW-0812">Transmembrane</keyword>
<proteinExistence type="predicted"/>
<dbReference type="PROSITE" id="PS50011">
    <property type="entry name" value="PROTEIN_KINASE_DOM"/>
    <property type="match status" value="1"/>
</dbReference>
<keyword evidence="3" id="KW-0808">Transferase</keyword>